<dbReference type="STRING" id="1965070.A0A3S3NTS5"/>
<dbReference type="AlphaFoldDB" id="A0A3S3NTS5"/>
<name>A0A3S3NTS5_9ACAR</name>
<dbReference type="GO" id="GO:0015031">
    <property type="term" value="P:protein transport"/>
    <property type="evidence" value="ECO:0007669"/>
    <property type="project" value="UniProtKB-KW"/>
</dbReference>
<gene>
    <name evidence="10" type="ORF">B4U79_09781</name>
</gene>
<evidence type="ECO:0000256" key="8">
    <source>
        <dbReference type="ARBA" id="ARBA00023034"/>
    </source>
</evidence>
<evidence type="ECO:0000256" key="1">
    <source>
        <dbReference type="ARBA" id="ARBA00004409"/>
    </source>
</evidence>
<proteinExistence type="inferred from homology"/>
<evidence type="ECO:0000256" key="3">
    <source>
        <dbReference type="ARBA" id="ARBA00015612"/>
    </source>
</evidence>
<keyword evidence="5" id="KW-0812">Transmembrane</keyword>
<accession>A0A3S3NTS5</accession>
<dbReference type="GO" id="GO:0031201">
    <property type="term" value="C:SNARE complex"/>
    <property type="evidence" value="ECO:0007669"/>
    <property type="project" value="TreeGrafter"/>
</dbReference>
<dbReference type="GO" id="GO:0006888">
    <property type="term" value="P:endoplasmic reticulum to Golgi vesicle-mediated transport"/>
    <property type="evidence" value="ECO:0007669"/>
    <property type="project" value="InterPro"/>
</dbReference>
<dbReference type="GO" id="GO:0005484">
    <property type="term" value="F:SNAP receptor activity"/>
    <property type="evidence" value="ECO:0007669"/>
    <property type="project" value="TreeGrafter"/>
</dbReference>
<dbReference type="InterPro" id="IPR023601">
    <property type="entry name" value="Golgi_SNAP_su1"/>
</dbReference>
<keyword evidence="11" id="KW-1185">Reference proteome</keyword>
<dbReference type="GO" id="GO:0048219">
    <property type="term" value="P:inter-Golgi cisterna vesicle-mediated transport"/>
    <property type="evidence" value="ECO:0007669"/>
    <property type="project" value="TreeGrafter"/>
</dbReference>
<evidence type="ECO:0000256" key="9">
    <source>
        <dbReference type="ARBA" id="ARBA00023136"/>
    </source>
</evidence>
<evidence type="ECO:0000256" key="7">
    <source>
        <dbReference type="ARBA" id="ARBA00022989"/>
    </source>
</evidence>
<evidence type="ECO:0000256" key="4">
    <source>
        <dbReference type="ARBA" id="ARBA00022448"/>
    </source>
</evidence>
<comment type="subcellular location">
    <subcellularLocation>
        <location evidence="1">Golgi apparatus membrane</location>
        <topology evidence="1">Single-pass type IV membrane protein</topology>
    </subcellularLocation>
</comment>
<feature type="non-terminal residue" evidence="10">
    <location>
        <position position="1"/>
    </location>
</feature>
<comment type="caution">
    <text evidence="10">The sequence shown here is derived from an EMBL/GenBank/DDBJ whole genome shotgun (WGS) entry which is preliminary data.</text>
</comment>
<evidence type="ECO:0000313" key="10">
    <source>
        <dbReference type="EMBL" id="RWS08997.1"/>
    </source>
</evidence>
<protein>
    <recommendedName>
        <fullName evidence="3">Golgi SNAP receptor complex member 1</fullName>
    </recommendedName>
</protein>
<reference evidence="10 11" key="1">
    <citation type="journal article" date="2018" name="Gigascience">
        <title>Genomes of trombidid mites reveal novel predicted allergens and laterally-transferred genes associated with secondary metabolism.</title>
        <authorList>
            <person name="Dong X."/>
            <person name="Chaisiri K."/>
            <person name="Xia D."/>
            <person name="Armstrong S.D."/>
            <person name="Fang Y."/>
            <person name="Donnelly M.J."/>
            <person name="Kadowaki T."/>
            <person name="McGarry J.W."/>
            <person name="Darby A.C."/>
            <person name="Makepeace B.L."/>
        </authorList>
    </citation>
    <scope>NUCLEOTIDE SEQUENCE [LARGE SCALE GENOMIC DNA]</scope>
    <source>
        <strain evidence="10">UoL-WK</strain>
    </source>
</reference>
<evidence type="ECO:0000256" key="2">
    <source>
        <dbReference type="ARBA" id="ARBA00008473"/>
    </source>
</evidence>
<dbReference type="GO" id="GO:0006906">
    <property type="term" value="P:vesicle fusion"/>
    <property type="evidence" value="ECO:0007669"/>
    <property type="project" value="TreeGrafter"/>
</dbReference>
<dbReference type="GO" id="GO:0005801">
    <property type="term" value="C:cis-Golgi network"/>
    <property type="evidence" value="ECO:0007669"/>
    <property type="project" value="InterPro"/>
</dbReference>
<keyword evidence="10" id="KW-0675">Receptor</keyword>
<dbReference type="GO" id="GO:0000139">
    <property type="term" value="C:Golgi membrane"/>
    <property type="evidence" value="ECO:0007669"/>
    <property type="project" value="UniProtKB-SubCell"/>
</dbReference>
<keyword evidence="6" id="KW-0653">Protein transport</keyword>
<comment type="similarity">
    <text evidence="2">Belongs to the GOSR1 family.</text>
</comment>
<keyword evidence="7" id="KW-1133">Transmembrane helix</keyword>
<keyword evidence="9" id="KW-0472">Membrane</keyword>
<dbReference type="OrthoDB" id="422156at2759"/>
<dbReference type="PANTHER" id="PTHR21094:SF2">
    <property type="entry name" value="GOLGI SNAP RECEPTOR COMPLEX MEMBER 1"/>
    <property type="match status" value="1"/>
</dbReference>
<keyword evidence="8" id="KW-0333">Golgi apparatus</keyword>
<evidence type="ECO:0000256" key="5">
    <source>
        <dbReference type="ARBA" id="ARBA00022692"/>
    </source>
</evidence>
<dbReference type="GO" id="GO:0005797">
    <property type="term" value="C:Golgi medial cisterna"/>
    <property type="evidence" value="ECO:0007669"/>
    <property type="project" value="TreeGrafter"/>
</dbReference>
<evidence type="ECO:0000313" key="11">
    <source>
        <dbReference type="Proteomes" id="UP000285301"/>
    </source>
</evidence>
<evidence type="ECO:0000256" key="6">
    <source>
        <dbReference type="ARBA" id="ARBA00022927"/>
    </source>
</evidence>
<organism evidence="10 11">
    <name type="scientific">Dinothrombium tinctorium</name>
    <dbReference type="NCBI Taxonomy" id="1965070"/>
    <lineage>
        <taxon>Eukaryota</taxon>
        <taxon>Metazoa</taxon>
        <taxon>Ecdysozoa</taxon>
        <taxon>Arthropoda</taxon>
        <taxon>Chelicerata</taxon>
        <taxon>Arachnida</taxon>
        <taxon>Acari</taxon>
        <taxon>Acariformes</taxon>
        <taxon>Trombidiformes</taxon>
        <taxon>Prostigmata</taxon>
        <taxon>Anystina</taxon>
        <taxon>Parasitengona</taxon>
        <taxon>Trombidioidea</taxon>
        <taxon>Trombidiidae</taxon>
        <taxon>Dinothrombium</taxon>
    </lineage>
</organism>
<dbReference type="Proteomes" id="UP000285301">
    <property type="component" value="Unassembled WGS sequence"/>
</dbReference>
<dbReference type="EMBL" id="NCKU01002698">
    <property type="protein sequence ID" value="RWS08997.1"/>
    <property type="molecule type" value="Genomic_DNA"/>
</dbReference>
<keyword evidence="4" id="KW-0813">Transport</keyword>
<dbReference type="PANTHER" id="PTHR21094">
    <property type="entry name" value="GOS-28 SNARE- RELATED"/>
    <property type="match status" value="1"/>
</dbReference>
<sequence length="164" mass="19024">CSKFGSRRRQKSFENATDGCQHLGRYVVNAPLALLAYRPFTELRREARHIENEVDSKLLSFSKLATNELNDHQNAMDTTPLLDNSQDAFHSMSSEIEHLIAKLTDINNRMSEYSKQITNPNAVYILQRHSEILNDYTKEFQKTKSRIMAQIDRKQLLSPLKRVE</sequence>